<comment type="caution">
    <text evidence="1">The sequence shown here is derived from an EMBL/GenBank/DDBJ whole genome shotgun (WGS) entry which is preliminary data.</text>
</comment>
<proteinExistence type="predicted"/>
<protein>
    <submittedName>
        <fullName evidence="1">Uncharacterized protein</fullName>
    </submittedName>
</protein>
<evidence type="ECO:0000313" key="1">
    <source>
        <dbReference type="EMBL" id="KAH7014192.1"/>
    </source>
</evidence>
<name>A0A9P9BLK7_9PEZI</name>
<dbReference type="GeneID" id="70180977"/>
<organism evidence="1 2">
    <name type="scientific">Microdochium trichocladiopsis</name>
    <dbReference type="NCBI Taxonomy" id="1682393"/>
    <lineage>
        <taxon>Eukaryota</taxon>
        <taxon>Fungi</taxon>
        <taxon>Dikarya</taxon>
        <taxon>Ascomycota</taxon>
        <taxon>Pezizomycotina</taxon>
        <taxon>Sordariomycetes</taxon>
        <taxon>Xylariomycetidae</taxon>
        <taxon>Xylariales</taxon>
        <taxon>Microdochiaceae</taxon>
        <taxon>Microdochium</taxon>
    </lineage>
</organism>
<dbReference type="Proteomes" id="UP000756346">
    <property type="component" value="Unassembled WGS sequence"/>
</dbReference>
<dbReference type="AlphaFoldDB" id="A0A9P9BLK7"/>
<gene>
    <name evidence="1" type="ORF">B0I36DRAFT_278050</name>
</gene>
<sequence length="163" mass="18514">MGGKQATRWQTFSRTKREEFDMKSSQRPYVTFEIGPGILESLVVEIWSHDQGHHDWYRLRPLMSPMLTLGSHLAWLTKTLRTLPLVDFMSSRGTYAHRRPCGSIQTDGHSAKPLRMTTRILTFIPGFHVSEKGLSLVCIPTPNTTNPSTSCGRSQYIPSVERP</sequence>
<dbReference type="RefSeq" id="XP_046005159.1">
    <property type="nucleotide sequence ID" value="XM_046151431.1"/>
</dbReference>
<dbReference type="EMBL" id="JAGTJQ010000013">
    <property type="protein sequence ID" value="KAH7014192.1"/>
    <property type="molecule type" value="Genomic_DNA"/>
</dbReference>
<keyword evidence="2" id="KW-1185">Reference proteome</keyword>
<evidence type="ECO:0000313" key="2">
    <source>
        <dbReference type="Proteomes" id="UP000756346"/>
    </source>
</evidence>
<accession>A0A9P9BLK7</accession>
<reference evidence="1" key="1">
    <citation type="journal article" date="2021" name="Nat. Commun.">
        <title>Genetic determinants of endophytism in the Arabidopsis root mycobiome.</title>
        <authorList>
            <person name="Mesny F."/>
            <person name="Miyauchi S."/>
            <person name="Thiergart T."/>
            <person name="Pickel B."/>
            <person name="Atanasova L."/>
            <person name="Karlsson M."/>
            <person name="Huettel B."/>
            <person name="Barry K.W."/>
            <person name="Haridas S."/>
            <person name="Chen C."/>
            <person name="Bauer D."/>
            <person name="Andreopoulos W."/>
            <person name="Pangilinan J."/>
            <person name="LaButti K."/>
            <person name="Riley R."/>
            <person name="Lipzen A."/>
            <person name="Clum A."/>
            <person name="Drula E."/>
            <person name="Henrissat B."/>
            <person name="Kohler A."/>
            <person name="Grigoriev I.V."/>
            <person name="Martin F.M."/>
            <person name="Hacquard S."/>
        </authorList>
    </citation>
    <scope>NUCLEOTIDE SEQUENCE</scope>
    <source>
        <strain evidence="1">MPI-CAGE-CH-0230</strain>
    </source>
</reference>